<protein>
    <submittedName>
        <fullName evidence="1">Stationary phase inducible protein CsiE</fullName>
    </submittedName>
</protein>
<evidence type="ECO:0000313" key="2">
    <source>
        <dbReference type="Proteomes" id="UP000250991"/>
    </source>
</evidence>
<evidence type="ECO:0000313" key="1">
    <source>
        <dbReference type="EMBL" id="SQD02658.1"/>
    </source>
</evidence>
<gene>
    <name evidence="1" type="primary">csiE_1</name>
    <name evidence="1" type="ORF">NCTC8009_03123</name>
</gene>
<accession>A0A2X3JE85</accession>
<dbReference type="Proteomes" id="UP000250991">
    <property type="component" value="Unassembled WGS sequence"/>
</dbReference>
<proteinExistence type="predicted"/>
<reference evidence="1 2" key="1">
    <citation type="submission" date="2018-06" db="EMBL/GenBank/DDBJ databases">
        <authorList>
            <consortium name="Pathogen Informatics"/>
            <person name="Doyle S."/>
        </authorList>
    </citation>
    <scope>NUCLEOTIDE SEQUENCE [LARGE SCALE GENOMIC DNA]</scope>
    <source>
        <strain evidence="1 2">NCTC8009</strain>
    </source>
</reference>
<sequence length="31" mass="3622">MVWDDDIASLDISETGQEILRYHQLTTDGWL</sequence>
<dbReference type="AlphaFoldDB" id="A0A2X3JE85"/>
<dbReference type="EMBL" id="UARW01000010">
    <property type="protein sequence ID" value="SQD02658.1"/>
    <property type="molecule type" value="Genomic_DNA"/>
</dbReference>
<organism evidence="1 2">
    <name type="scientific">Escherichia coli</name>
    <dbReference type="NCBI Taxonomy" id="562"/>
    <lineage>
        <taxon>Bacteria</taxon>
        <taxon>Pseudomonadati</taxon>
        <taxon>Pseudomonadota</taxon>
        <taxon>Gammaproteobacteria</taxon>
        <taxon>Enterobacterales</taxon>
        <taxon>Enterobacteriaceae</taxon>
        <taxon>Escherichia</taxon>
    </lineage>
</organism>
<name>A0A2X3JE85_ECOLX</name>